<gene>
    <name evidence="10 13" type="primary">hisH</name>
    <name evidence="13" type="ORF">A3860_00550</name>
</gene>
<feature type="active site" evidence="10 11">
    <location>
        <position position="185"/>
    </location>
</feature>
<feature type="domain" description="Glutamine amidotransferase" evidence="12">
    <location>
        <begin position="4"/>
        <end position="201"/>
    </location>
</feature>
<proteinExistence type="inferred from homology"/>
<evidence type="ECO:0000313" key="14">
    <source>
        <dbReference type="Proteomes" id="UP000192796"/>
    </source>
</evidence>
<dbReference type="Proteomes" id="UP000192796">
    <property type="component" value="Unassembled WGS sequence"/>
</dbReference>
<dbReference type="UniPathway" id="UPA00031">
    <property type="reaction ID" value="UER00010"/>
</dbReference>
<keyword evidence="4 10" id="KW-0378">Hydrolase</keyword>
<keyword evidence="6 10" id="KW-0368">Histidine biosynthesis</keyword>
<dbReference type="Pfam" id="PF00117">
    <property type="entry name" value="GATase"/>
    <property type="match status" value="1"/>
</dbReference>
<evidence type="ECO:0000256" key="9">
    <source>
        <dbReference type="ARBA" id="ARBA00049534"/>
    </source>
</evidence>
<keyword evidence="3 10" id="KW-0028">Amino-acid biosynthesis</keyword>
<feature type="active site" evidence="10 11">
    <location>
        <position position="187"/>
    </location>
</feature>
<dbReference type="GO" id="GO:0000105">
    <property type="term" value="P:L-histidine biosynthetic process"/>
    <property type="evidence" value="ECO:0007669"/>
    <property type="project" value="UniProtKB-UniRule"/>
</dbReference>
<dbReference type="InterPro" id="IPR010139">
    <property type="entry name" value="Imidazole-glycPsynth_HisH"/>
</dbReference>
<dbReference type="NCBIfam" id="TIGR01855">
    <property type="entry name" value="IMP_synth_hisH"/>
    <property type="match status" value="1"/>
</dbReference>
<keyword evidence="10" id="KW-0963">Cytoplasm</keyword>
<reference evidence="13 14" key="1">
    <citation type="submission" date="2016-03" db="EMBL/GenBank/DDBJ databases">
        <title>Niastella vici sp. nov., isolated from farmland soil.</title>
        <authorList>
            <person name="Chen L."/>
            <person name="Wang D."/>
            <person name="Yang S."/>
            <person name="Wang G."/>
        </authorList>
    </citation>
    <scope>NUCLEOTIDE SEQUENCE [LARGE SCALE GENOMIC DNA]</scope>
    <source>
        <strain evidence="13 14">DJ57</strain>
    </source>
</reference>
<keyword evidence="5 10" id="KW-0315">Glutamine amidotransferase</keyword>
<dbReference type="EC" id="3.5.1.2" evidence="10"/>
<organism evidence="13 14">
    <name type="scientific">Niastella vici</name>
    <dbReference type="NCBI Taxonomy" id="1703345"/>
    <lineage>
        <taxon>Bacteria</taxon>
        <taxon>Pseudomonadati</taxon>
        <taxon>Bacteroidota</taxon>
        <taxon>Chitinophagia</taxon>
        <taxon>Chitinophagales</taxon>
        <taxon>Chitinophagaceae</taxon>
        <taxon>Niastella</taxon>
    </lineage>
</organism>
<dbReference type="RefSeq" id="WP_081144592.1">
    <property type="nucleotide sequence ID" value="NZ_LVYD01000001.1"/>
</dbReference>
<evidence type="ECO:0000256" key="1">
    <source>
        <dbReference type="ARBA" id="ARBA00005091"/>
    </source>
</evidence>
<dbReference type="OrthoDB" id="9807137at2"/>
<dbReference type="EC" id="4.3.2.10" evidence="10"/>
<dbReference type="PANTHER" id="PTHR42701:SF1">
    <property type="entry name" value="IMIDAZOLE GLYCEROL PHOSPHATE SYNTHASE SUBUNIT HISH"/>
    <property type="match status" value="1"/>
</dbReference>
<dbReference type="PROSITE" id="PS51273">
    <property type="entry name" value="GATASE_TYPE_1"/>
    <property type="match status" value="1"/>
</dbReference>
<comment type="pathway">
    <text evidence="1 10">Amino-acid biosynthesis; L-histidine biosynthesis; L-histidine from 5-phospho-alpha-D-ribose 1-diphosphate: step 5/9.</text>
</comment>
<keyword evidence="14" id="KW-1185">Reference proteome</keyword>
<comment type="caution">
    <text evidence="13">The sequence shown here is derived from an EMBL/GenBank/DDBJ whole genome shotgun (WGS) entry which is preliminary data.</text>
</comment>
<dbReference type="GO" id="GO:0004359">
    <property type="term" value="F:glutaminase activity"/>
    <property type="evidence" value="ECO:0007669"/>
    <property type="project" value="UniProtKB-EC"/>
</dbReference>
<evidence type="ECO:0000256" key="2">
    <source>
        <dbReference type="ARBA" id="ARBA00011152"/>
    </source>
</evidence>
<dbReference type="InterPro" id="IPR017926">
    <property type="entry name" value="GATASE"/>
</dbReference>
<dbReference type="HAMAP" id="MF_00278">
    <property type="entry name" value="HisH"/>
    <property type="match status" value="1"/>
</dbReference>
<comment type="subunit">
    <text evidence="2 10">Heterodimer of HisH and HisF.</text>
</comment>
<dbReference type="GO" id="GO:0016829">
    <property type="term" value="F:lyase activity"/>
    <property type="evidence" value="ECO:0007669"/>
    <property type="project" value="UniProtKB-KW"/>
</dbReference>
<comment type="function">
    <text evidence="10">IGPS catalyzes the conversion of PRFAR and glutamine to IGP, AICAR and glutamate. The HisH subunit catalyzes the hydrolysis of glutamine to glutamate and ammonia as part of the synthesis of IGP and AICAR. The resulting ammonia molecule is channeled to the active site of HisF.</text>
</comment>
<dbReference type="Gene3D" id="3.40.50.880">
    <property type="match status" value="1"/>
</dbReference>
<comment type="subcellular location">
    <subcellularLocation>
        <location evidence="10">Cytoplasm</location>
    </subcellularLocation>
</comment>
<evidence type="ECO:0000259" key="12">
    <source>
        <dbReference type="Pfam" id="PF00117"/>
    </source>
</evidence>
<protein>
    <recommendedName>
        <fullName evidence="10">Imidazole glycerol phosphate synthase subunit HisH</fullName>
        <ecNumber evidence="10">4.3.2.10</ecNumber>
    </recommendedName>
    <alternativeName>
        <fullName evidence="10">IGP synthase glutaminase subunit</fullName>
        <ecNumber evidence="10">3.5.1.2</ecNumber>
    </alternativeName>
    <alternativeName>
        <fullName evidence="10">IGP synthase subunit HisH</fullName>
    </alternativeName>
    <alternativeName>
        <fullName evidence="10">ImGP synthase subunit HisH</fullName>
        <shortName evidence="10">IGPS subunit HisH</shortName>
    </alternativeName>
</protein>
<evidence type="ECO:0000313" key="13">
    <source>
        <dbReference type="EMBL" id="OQP66893.1"/>
    </source>
</evidence>
<dbReference type="GO" id="GO:0000107">
    <property type="term" value="F:imidazoleglycerol-phosphate synthase activity"/>
    <property type="evidence" value="ECO:0007669"/>
    <property type="project" value="UniProtKB-UniRule"/>
</dbReference>
<evidence type="ECO:0000256" key="4">
    <source>
        <dbReference type="ARBA" id="ARBA00022801"/>
    </source>
</evidence>
<dbReference type="EMBL" id="LVYD01000001">
    <property type="protein sequence ID" value="OQP66893.1"/>
    <property type="molecule type" value="Genomic_DNA"/>
</dbReference>
<dbReference type="CDD" id="cd01748">
    <property type="entry name" value="GATase1_IGP_Synthase"/>
    <property type="match status" value="1"/>
</dbReference>
<dbReference type="SUPFAM" id="SSF52317">
    <property type="entry name" value="Class I glutamine amidotransferase-like"/>
    <property type="match status" value="1"/>
</dbReference>
<dbReference type="GO" id="GO:0005737">
    <property type="term" value="C:cytoplasm"/>
    <property type="evidence" value="ECO:0007669"/>
    <property type="project" value="UniProtKB-SubCell"/>
</dbReference>
<evidence type="ECO:0000256" key="10">
    <source>
        <dbReference type="HAMAP-Rule" id="MF_00278"/>
    </source>
</evidence>
<dbReference type="PIRSF" id="PIRSF000495">
    <property type="entry name" value="Amidotransf_hisH"/>
    <property type="match status" value="1"/>
</dbReference>
<dbReference type="InterPro" id="IPR029062">
    <property type="entry name" value="Class_I_gatase-like"/>
</dbReference>
<comment type="catalytic activity">
    <reaction evidence="9 10">
        <text>L-glutamine + H2O = L-glutamate + NH4(+)</text>
        <dbReference type="Rhea" id="RHEA:15889"/>
        <dbReference type="ChEBI" id="CHEBI:15377"/>
        <dbReference type="ChEBI" id="CHEBI:28938"/>
        <dbReference type="ChEBI" id="CHEBI:29985"/>
        <dbReference type="ChEBI" id="CHEBI:58359"/>
        <dbReference type="EC" id="3.5.1.2"/>
    </reaction>
</comment>
<comment type="catalytic activity">
    <reaction evidence="8 10">
        <text>5-[(5-phospho-1-deoxy-D-ribulos-1-ylimino)methylamino]-1-(5-phospho-beta-D-ribosyl)imidazole-4-carboxamide + L-glutamine = D-erythro-1-(imidazol-4-yl)glycerol 3-phosphate + 5-amino-1-(5-phospho-beta-D-ribosyl)imidazole-4-carboxamide + L-glutamate + H(+)</text>
        <dbReference type="Rhea" id="RHEA:24793"/>
        <dbReference type="ChEBI" id="CHEBI:15378"/>
        <dbReference type="ChEBI" id="CHEBI:29985"/>
        <dbReference type="ChEBI" id="CHEBI:58278"/>
        <dbReference type="ChEBI" id="CHEBI:58359"/>
        <dbReference type="ChEBI" id="CHEBI:58475"/>
        <dbReference type="ChEBI" id="CHEBI:58525"/>
        <dbReference type="EC" id="4.3.2.10"/>
    </reaction>
</comment>
<evidence type="ECO:0000256" key="11">
    <source>
        <dbReference type="PIRSR" id="PIRSR000495-1"/>
    </source>
</evidence>
<dbReference type="STRING" id="1703345.A3860_00550"/>
<sequence>MIAIINYGLGNLTSILNMHKRLGIEAIITNDPQELQNADKLILPGVGHFDKGMQNLNQSGLTGLLNQLVLENKKTILGICLGAQLMTRKSEEGVENGLGWLPADTIRFNINGNGSLKVPHMGWTDLAIVQESPIWQDLPVNPRYYFVHTFHFKFDNASFVTGQSTYGYEFACAFQRENIYGVQFHPEKSHKFGMKLLENFARLQK</sequence>
<dbReference type="PANTHER" id="PTHR42701">
    <property type="entry name" value="IMIDAZOLE GLYCEROL PHOSPHATE SYNTHASE SUBUNIT HISH"/>
    <property type="match status" value="1"/>
</dbReference>
<dbReference type="AlphaFoldDB" id="A0A1V9G8E5"/>
<evidence type="ECO:0000256" key="5">
    <source>
        <dbReference type="ARBA" id="ARBA00022962"/>
    </source>
</evidence>
<evidence type="ECO:0000256" key="3">
    <source>
        <dbReference type="ARBA" id="ARBA00022605"/>
    </source>
</evidence>
<accession>A0A1V9G8E5</accession>
<evidence type="ECO:0000256" key="8">
    <source>
        <dbReference type="ARBA" id="ARBA00047838"/>
    </source>
</evidence>
<evidence type="ECO:0000256" key="7">
    <source>
        <dbReference type="ARBA" id="ARBA00023239"/>
    </source>
</evidence>
<evidence type="ECO:0000256" key="6">
    <source>
        <dbReference type="ARBA" id="ARBA00023102"/>
    </source>
</evidence>
<feature type="active site" description="Nucleophile" evidence="10 11">
    <location>
        <position position="80"/>
    </location>
</feature>
<name>A0A1V9G8E5_9BACT</name>
<keyword evidence="7 10" id="KW-0456">Lyase</keyword>